<protein>
    <submittedName>
        <fullName evidence="1">Uncharacterized protein</fullName>
    </submittedName>
</protein>
<sequence>MLYTSMTLRRWHKGSKNSWMPS</sequence>
<evidence type="ECO:0000313" key="1">
    <source>
        <dbReference type="EMBL" id="MPD04143.1"/>
    </source>
</evidence>
<comment type="caution">
    <text evidence="1">The sequence shown here is derived from an EMBL/GenBank/DDBJ whole genome shotgun (WGS) entry which is preliminary data.</text>
</comment>
<dbReference type="AlphaFoldDB" id="A0A5B7K6H3"/>
<proteinExistence type="predicted"/>
<accession>A0A5B7K6H3</accession>
<organism evidence="1 2">
    <name type="scientific">Portunus trituberculatus</name>
    <name type="common">Swimming crab</name>
    <name type="synonym">Neptunus trituberculatus</name>
    <dbReference type="NCBI Taxonomy" id="210409"/>
    <lineage>
        <taxon>Eukaryota</taxon>
        <taxon>Metazoa</taxon>
        <taxon>Ecdysozoa</taxon>
        <taxon>Arthropoda</taxon>
        <taxon>Crustacea</taxon>
        <taxon>Multicrustacea</taxon>
        <taxon>Malacostraca</taxon>
        <taxon>Eumalacostraca</taxon>
        <taxon>Eucarida</taxon>
        <taxon>Decapoda</taxon>
        <taxon>Pleocyemata</taxon>
        <taxon>Brachyura</taxon>
        <taxon>Eubrachyura</taxon>
        <taxon>Portunoidea</taxon>
        <taxon>Portunidae</taxon>
        <taxon>Portuninae</taxon>
        <taxon>Portunus</taxon>
    </lineage>
</organism>
<dbReference type="EMBL" id="VSRR010139592">
    <property type="protein sequence ID" value="MPD04143.1"/>
    <property type="molecule type" value="Genomic_DNA"/>
</dbReference>
<gene>
    <name evidence="1" type="ORF">E2C01_099815</name>
</gene>
<name>A0A5B7K6H3_PORTR</name>
<keyword evidence="2" id="KW-1185">Reference proteome</keyword>
<evidence type="ECO:0000313" key="2">
    <source>
        <dbReference type="Proteomes" id="UP000324222"/>
    </source>
</evidence>
<reference evidence="1 2" key="1">
    <citation type="submission" date="2019-05" db="EMBL/GenBank/DDBJ databases">
        <title>Another draft genome of Portunus trituberculatus and its Hox gene families provides insights of decapod evolution.</title>
        <authorList>
            <person name="Jeong J.-H."/>
            <person name="Song I."/>
            <person name="Kim S."/>
            <person name="Choi T."/>
            <person name="Kim D."/>
            <person name="Ryu S."/>
            <person name="Kim W."/>
        </authorList>
    </citation>
    <scope>NUCLEOTIDE SEQUENCE [LARGE SCALE GENOMIC DNA]</scope>
    <source>
        <tissue evidence="1">Muscle</tissue>
    </source>
</reference>
<dbReference type="Proteomes" id="UP000324222">
    <property type="component" value="Unassembled WGS sequence"/>
</dbReference>